<reference evidence="3 4" key="1">
    <citation type="submission" date="2019-03" db="EMBL/GenBank/DDBJ databases">
        <title>Genomic Encyclopedia of Type Strains, Phase IV (KMG-IV): sequencing the most valuable type-strain genomes for metagenomic binning, comparative biology and taxonomic classification.</title>
        <authorList>
            <person name="Goeker M."/>
        </authorList>
    </citation>
    <scope>NUCLEOTIDE SEQUENCE [LARGE SCALE GENOMIC DNA]</scope>
    <source>
        <strain evidence="3 4">DSM 100048</strain>
    </source>
</reference>
<dbReference type="OrthoDB" id="8678477at2"/>
<comment type="caution">
    <text evidence="3">The sequence shown here is derived from an EMBL/GenBank/DDBJ whole genome shotgun (WGS) entry which is preliminary data.</text>
</comment>
<dbReference type="PANTHER" id="PTHR42928:SF5">
    <property type="entry name" value="BLR1237 PROTEIN"/>
    <property type="match status" value="1"/>
</dbReference>
<dbReference type="PANTHER" id="PTHR42928">
    <property type="entry name" value="TRICARBOXYLATE-BINDING PROTEIN"/>
    <property type="match status" value="1"/>
</dbReference>
<sequence length="327" mass="34068">MRFPNLLRYGVALSVCAAFSGTALAAEDAASYPSKPVTVIVPFSPGGGTDISARLLATHLGQLTGQTFVVDNRPGAAGQIAADAVARAPADGYTLLFGNSGLLSINPLLYKLQNDPAEAFEPVSTFSDLPFILVTSPKLQVDTLQDLIDLAKKEPGKHTFASSGTGGGPHLSGEIFQEASGTELLHVPYKGGGPAMTDLVAGHVDMLIASVLESVSFINAGQLKALAVTGSSRSSSLPNVPTLKEQGVDAEVGSWTAVLAPKGTPQPVVERLGDLIRQVTEIPEVKETLTAQGAGAMPSTPQGLADMMARDREKFGQVIKKRNLQVN</sequence>
<dbReference type="SUPFAM" id="SSF53850">
    <property type="entry name" value="Periplasmic binding protein-like II"/>
    <property type="match status" value="1"/>
</dbReference>
<keyword evidence="2" id="KW-0732">Signal</keyword>
<evidence type="ECO:0000256" key="2">
    <source>
        <dbReference type="SAM" id="SignalP"/>
    </source>
</evidence>
<dbReference type="Gene3D" id="3.40.190.150">
    <property type="entry name" value="Bordetella uptake gene, domain 1"/>
    <property type="match status" value="1"/>
</dbReference>
<dbReference type="InterPro" id="IPR005064">
    <property type="entry name" value="BUG"/>
</dbReference>
<comment type="similarity">
    <text evidence="1">Belongs to the UPF0065 (bug) family.</text>
</comment>
<dbReference type="AlphaFoldDB" id="A0A4R3UUJ2"/>
<dbReference type="EMBL" id="SMBX01000011">
    <property type="protein sequence ID" value="TCU93704.1"/>
    <property type="molecule type" value="Genomic_DNA"/>
</dbReference>
<accession>A0A4R3UUJ2</accession>
<dbReference type="Pfam" id="PF03401">
    <property type="entry name" value="TctC"/>
    <property type="match status" value="1"/>
</dbReference>
<feature type="signal peptide" evidence="2">
    <location>
        <begin position="1"/>
        <end position="25"/>
    </location>
</feature>
<dbReference type="RefSeq" id="WP_132478056.1">
    <property type="nucleotide sequence ID" value="NZ_JBEBWM010000025.1"/>
</dbReference>
<dbReference type="Proteomes" id="UP000294692">
    <property type="component" value="Unassembled WGS sequence"/>
</dbReference>
<keyword evidence="3" id="KW-0675">Receptor</keyword>
<dbReference type="PIRSF" id="PIRSF017082">
    <property type="entry name" value="YflP"/>
    <property type="match status" value="1"/>
</dbReference>
<dbReference type="Gene3D" id="3.40.190.10">
    <property type="entry name" value="Periplasmic binding protein-like II"/>
    <property type="match status" value="1"/>
</dbReference>
<evidence type="ECO:0000313" key="3">
    <source>
        <dbReference type="EMBL" id="TCU93704.1"/>
    </source>
</evidence>
<organism evidence="3 4">
    <name type="scientific">Paracandidimonas soli</name>
    <dbReference type="NCBI Taxonomy" id="1917182"/>
    <lineage>
        <taxon>Bacteria</taxon>
        <taxon>Pseudomonadati</taxon>
        <taxon>Pseudomonadota</taxon>
        <taxon>Betaproteobacteria</taxon>
        <taxon>Burkholderiales</taxon>
        <taxon>Alcaligenaceae</taxon>
        <taxon>Paracandidimonas</taxon>
    </lineage>
</organism>
<proteinExistence type="inferred from homology"/>
<protein>
    <submittedName>
        <fullName evidence="3">Tripartite-type tricarboxylate transporter receptor subunit TctC</fullName>
    </submittedName>
</protein>
<evidence type="ECO:0000256" key="1">
    <source>
        <dbReference type="ARBA" id="ARBA00006987"/>
    </source>
</evidence>
<feature type="chain" id="PRO_5020934070" evidence="2">
    <location>
        <begin position="26"/>
        <end position="327"/>
    </location>
</feature>
<evidence type="ECO:0000313" key="4">
    <source>
        <dbReference type="Proteomes" id="UP000294692"/>
    </source>
</evidence>
<dbReference type="CDD" id="cd07012">
    <property type="entry name" value="PBP2_Bug_TTT"/>
    <property type="match status" value="1"/>
</dbReference>
<dbReference type="InterPro" id="IPR042100">
    <property type="entry name" value="Bug_dom1"/>
</dbReference>
<gene>
    <name evidence="3" type="ORF">EV686_11156</name>
</gene>
<name>A0A4R3UUJ2_9BURK</name>
<keyword evidence="4" id="KW-1185">Reference proteome</keyword>